<dbReference type="SMART" id="SM00409">
    <property type="entry name" value="IG"/>
    <property type="match status" value="1"/>
</dbReference>
<accession>A0A423TIM6</accession>
<organism evidence="8 9">
    <name type="scientific">Penaeus vannamei</name>
    <name type="common">Whiteleg shrimp</name>
    <name type="synonym">Litopenaeus vannamei</name>
    <dbReference type="NCBI Taxonomy" id="6689"/>
    <lineage>
        <taxon>Eukaryota</taxon>
        <taxon>Metazoa</taxon>
        <taxon>Ecdysozoa</taxon>
        <taxon>Arthropoda</taxon>
        <taxon>Crustacea</taxon>
        <taxon>Multicrustacea</taxon>
        <taxon>Malacostraca</taxon>
        <taxon>Eumalacostraca</taxon>
        <taxon>Eucarida</taxon>
        <taxon>Decapoda</taxon>
        <taxon>Dendrobranchiata</taxon>
        <taxon>Penaeoidea</taxon>
        <taxon>Penaeidae</taxon>
        <taxon>Penaeus</taxon>
    </lineage>
</organism>
<evidence type="ECO:0000256" key="5">
    <source>
        <dbReference type="ARBA" id="ARBA00023319"/>
    </source>
</evidence>
<dbReference type="InterPro" id="IPR036179">
    <property type="entry name" value="Ig-like_dom_sf"/>
</dbReference>
<dbReference type="Pfam" id="PF07679">
    <property type="entry name" value="I-set"/>
    <property type="match status" value="1"/>
</dbReference>
<feature type="region of interest" description="Disordered" evidence="6">
    <location>
        <begin position="1"/>
        <end position="38"/>
    </location>
</feature>
<keyword evidence="9" id="KW-1185">Reference proteome</keyword>
<dbReference type="InterPro" id="IPR007110">
    <property type="entry name" value="Ig-like_dom"/>
</dbReference>
<dbReference type="STRING" id="6689.A0A423TIM6"/>
<evidence type="ECO:0000256" key="1">
    <source>
        <dbReference type="ARBA" id="ARBA00004613"/>
    </source>
</evidence>
<dbReference type="GO" id="GO:0005520">
    <property type="term" value="F:insulin-like growth factor binding"/>
    <property type="evidence" value="ECO:0007669"/>
    <property type="project" value="InterPro"/>
</dbReference>
<proteinExistence type="predicted"/>
<evidence type="ECO:0000259" key="7">
    <source>
        <dbReference type="PROSITE" id="PS50835"/>
    </source>
</evidence>
<reference evidence="8 9" key="2">
    <citation type="submission" date="2019-01" db="EMBL/GenBank/DDBJ databases">
        <title>The decoding of complex shrimp genome reveals the adaptation for benthos swimmer, frequently molting mechanism and breeding impact on genome.</title>
        <authorList>
            <person name="Sun Y."/>
            <person name="Gao Y."/>
            <person name="Yu Y."/>
        </authorList>
    </citation>
    <scope>NUCLEOTIDE SEQUENCE [LARGE SCALE GENOMIC DNA]</scope>
    <source>
        <tissue evidence="8">Muscle</tissue>
    </source>
</reference>
<comment type="subcellular location">
    <subcellularLocation>
        <location evidence="1">Secreted</location>
    </subcellularLocation>
</comment>
<keyword evidence="5" id="KW-0393">Immunoglobulin domain</keyword>
<evidence type="ECO:0000313" key="9">
    <source>
        <dbReference type="Proteomes" id="UP000283509"/>
    </source>
</evidence>
<dbReference type="InterPro" id="IPR013783">
    <property type="entry name" value="Ig-like_fold"/>
</dbReference>
<dbReference type="InterPro" id="IPR013098">
    <property type="entry name" value="Ig_I-set"/>
</dbReference>
<comment type="caution">
    <text evidence="8">The sequence shown here is derived from an EMBL/GenBank/DDBJ whole genome shotgun (WGS) entry which is preliminary data.</text>
</comment>
<dbReference type="Gene3D" id="2.60.40.10">
    <property type="entry name" value="Immunoglobulins"/>
    <property type="match status" value="1"/>
</dbReference>
<keyword evidence="4" id="KW-1015">Disulfide bond</keyword>
<feature type="compositionally biased region" description="Low complexity" evidence="6">
    <location>
        <begin position="20"/>
        <end position="31"/>
    </location>
</feature>
<dbReference type="AlphaFoldDB" id="A0A423TIM6"/>
<evidence type="ECO:0000256" key="4">
    <source>
        <dbReference type="ARBA" id="ARBA00023157"/>
    </source>
</evidence>
<dbReference type="EMBL" id="QCYY01001675">
    <property type="protein sequence ID" value="ROT76300.1"/>
    <property type="molecule type" value="Genomic_DNA"/>
</dbReference>
<sequence>MATPGQCLLSAHQQKKFNSRPHTPTRLTPPTLSTPPTAPVIVSAPEDAERPEGSILVLDCEVKGYPVPDVTWELNLEDGSSFKLPGDMSSLAVQVRGGPEKFMATGWVQIMRIKKDTVGTYSCVATNSEGEARAAAKVQIRRAANEKEESLNMV</sequence>
<dbReference type="InterPro" id="IPR011390">
    <property type="entry name" value="IGFBP_rP_mac25"/>
</dbReference>
<dbReference type="SMART" id="SM00408">
    <property type="entry name" value="IGc2"/>
    <property type="match status" value="1"/>
</dbReference>
<keyword evidence="3" id="KW-0732">Signal</keyword>
<evidence type="ECO:0000256" key="6">
    <source>
        <dbReference type="SAM" id="MobiDB-lite"/>
    </source>
</evidence>
<dbReference type="InterPro" id="IPR003598">
    <property type="entry name" value="Ig_sub2"/>
</dbReference>
<dbReference type="FunFam" id="2.60.40.10:FF:000032">
    <property type="entry name" value="palladin isoform X1"/>
    <property type="match status" value="1"/>
</dbReference>
<dbReference type="PANTHER" id="PTHR14186:SF19">
    <property type="entry name" value="INSULIN-LIKE GROWTH FACTOR-BINDING PROTEIN 7"/>
    <property type="match status" value="1"/>
</dbReference>
<dbReference type="PROSITE" id="PS50835">
    <property type="entry name" value="IG_LIKE"/>
    <property type="match status" value="1"/>
</dbReference>
<evidence type="ECO:0000256" key="2">
    <source>
        <dbReference type="ARBA" id="ARBA00022525"/>
    </source>
</evidence>
<name>A0A423TIM6_PENVA</name>
<protein>
    <submittedName>
        <fullName evidence="8">Insulin-like binding protein</fullName>
    </submittedName>
</protein>
<dbReference type="GO" id="GO:0005576">
    <property type="term" value="C:extracellular region"/>
    <property type="evidence" value="ECO:0007669"/>
    <property type="project" value="UniProtKB-SubCell"/>
</dbReference>
<reference evidence="8 9" key="1">
    <citation type="submission" date="2018-04" db="EMBL/GenBank/DDBJ databases">
        <authorList>
            <person name="Zhang X."/>
            <person name="Yuan J."/>
            <person name="Li F."/>
            <person name="Xiang J."/>
        </authorList>
    </citation>
    <scope>NUCLEOTIDE SEQUENCE [LARGE SCALE GENOMIC DNA]</scope>
    <source>
        <tissue evidence="8">Muscle</tissue>
    </source>
</reference>
<dbReference type="InterPro" id="IPR003599">
    <property type="entry name" value="Ig_sub"/>
</dbReference>
<dbReference type="SUPFAM" id="SSF48726">
    <property type="entry name" value="Immunoglobulin"/>
    <property type="match status" value="1"/>
</dbReference>
<evidence type="ECO:0000313" key="8">
    <source>
        <dbReference type="EMBL" id="ROT76300.1"/>
    </source>
</evidence>
<feature type="domain" description="Ig-like" evidence="7">
    <location>
        <begin position="39"/>
        <end position="139"/>
    </location>
</feature>
<dbReference type="GO" id="GO:0001558">
    <property type="term" value="P:regulation of cell growth"/>
    <property type="evidence" value="ECO:0007669"/>
    <property type="project" value="InterPro"/>
</dbReference>
<dbReference type="GO" id="GO:0009966">
    <property type="term" value="P:regulation of signal transduction"/>
    <property type="evidence" value="ECO:0007669"/>
    <property type="project" value="TreeGrafter"/>
</dbReference>
<gene>
    <name evidence="8" type="ORF">C7M84_005124</name>
</gene>
<evidence type="ECO:0000256" key="3">
    <source>
        <dbReference type="ARBA" id="ARBA00022729"/>
    </source>
</evidence>
<dbReference type="OrthoDB" id="5985519at2759"/>
<dbReference type="Proteomes" id="UP000283509">
    <property type="component" value="Unassembled WGS sequence"/>
</dbReference>
<keyword evidence="2" id="KW-0964">Secreted</keyword>
<dbReference type="PANTHER" id="PTHR14186">
    <property type="entry name" value="INSULIN-LIKE GROWTH FACTOR BINDING PROTEIN-RELATED"/>
    <property type="match status" value="1"/>
</dbReference>
<dbReference type="SMR" id="A0A423TIM6"/>